<dbReference type="EMBL" id="CP050471">
    <property type="protein sequence ID" value="UTZ34638.1"/>
    <property type="molecule type" value="Genomic_DNA"/>
</dbReference>
<dbReference type="Proteomes" id="UP001059912">
    <property type="component" value="Chromosome 2"/>
</dbReference>
<feature type="transmembrane region" description="Helical" evidence="1">
    <location>
        <begin position="153"/>
        <end position="179"/>
    </location>
</feature>
<keyword evidence="1" id="KW-1133">Transmembrane helix</keyword>
<sequence>MLSHNQKVTRNIEQIRSEVNQAASQDDLIALVRRVEQHEGPLDYRDNWYRFFCVVSLFFALLPVALELGLVLPDVIMQILSAALGYSVIWYPMLCLATITHFCEDKGKRLPIPGPIWGRMALMAAVGASLNLIPAWPYWYWDLYFDTLASFLGFWYLGNTSSGFAAHNGVIGLLMLFWLRGRMKWRNKLSDKIFLKDALFNNNLEQVPFEGKKLAKELETSFREFKRGNDLREIQSLYKSTYQGDVHQFDYQLYRFHYVEKRTETTTDANGKTTTRTVRDHYYRHGLLLDFAFAKGMSISNDFSIKHRGERYKSASNEFNRQYRVHAAELMTAARLLSPVVEEKLSLFAKKLKKPVLEFSQQGRLCVAVTDDLLAIKRVHGLDNPKAFAEELAGHTELKLMSEMLEFVHEIMRFSDNNFKASA</sequence>
<accession>A0ABY5IJZ8</accession>
<feature type="transmembrane region" description="Helical" evidence="1">
    <location>
        <begin position="120"/>
        <end position="141"/>
    </location>
</feature>
<feature type="transmembrane region" description="Helical" evidence="1">
    <location>
        <begin position="48"/>
        <end position="70"/>
    </location>
</feature>
<keyword evidence="1" id="KW-0812">Transmembrane</keyword>
<feature type="transmembrane region" description="Helical" evidence="1">
    <location>
        <begin position="76"/>
        <end position="99"/>
    </location>
</feature>
<protein>
    <submittedName>
        <fullName evidence="2">DUF3137 domain-containing protein</fullName>
    </submittedName>
</protein>
<gene>
    <name evidence="2" type="ORF">HB762_18060</name>
</gene>
<name>A0ABY5IJZ8_9VIBR</name>
<reference evidence="2" key="1">
    <citation type="submission" date="2020-03" db="EMBL/GenBank/DDBJ databases">
        <title>Five strains of Vibrio campbellii isolated from Mariana Trench.</title>
        <authorList>
            <person name="Liang J."/>
            <person name="Zhang X.-H."/>
        </authorList>
    </citation>
    <scope>NUCLEOTIDE SEQUENCE</scope>
    <source>
        <strain evidence="2">LJC013</strain>
    </source>
</reference>
<keyword evidence="1" id="KW-0472">Membrane</keyword>
<organism evidence="2 3">
    <name type="scientific">Vibrio campbellii</name>
    <dbReference type="NCBI Taxonomy" id="680"/>
    <lineage>
        <taxon>Bacteria</taxon>
        <taxon>Pseudomonadati</taxon>
        <taxon>Pseudomonadota</taxon>
        <taxon>Gammaproteobacteria</taxon>
        <taxon>Vibrionales</taxon>
        <taxon>Vibrionaceae</taxon>
        <taxon>Vibrio</taxon>
    </lineage>
</organism>
<evidence type="ECO:0000313" key="3">
    <source>
        <dbReference type="Proteomes" id="UP001059912"/>
    </source>
</evidence>
<keyword evidence="3" id="KW-1185">Reference proteome</keyword>
<evidence type="ECO:0000313" key="2">
    <source>
        <dbReference type="EMBL" id="UTZ34638.1"/>
    </source>
</evidence>
<evidence type="ECO:0000256" key="1">
    <source>
        <dbReference type="SAM" id="Phobius"/>
    </source>
</evidence>
<proteinExistence type="predicted"/>